<accession>A0A397JG91</accession>
<dbReference type="Proteomes" id="UP000266861">
    <property type="component" value="Unassembled WGS sequence"/>
</dbReference>
<keyword evidence="2" id="KW-1185">Reference proteome</keyword>
<organism evidence="1 2">
    <name type="scientific">Diversispora epigaea</name>
    <dbReference type="NCBI Taxonomy" id="1348612"/>
    <lineage>
        <taxon>Eukaryota</taxon>
        <taxon>Fungi</taxon>
        <taxon>Fungi incertae sedis</taxon>
        <taxon>Mucoromycota</taxon>
        <taxon>Glomeromycotina</taxon>
        <taxon>Glomeromycetes</taxon>
        <taxon>Diversisporales</taxon>
        <taxon>Diversisporaceae</taxon>
        <taxon>Diversispora</taxon>
    </lineage>
</organism>
<comment type="caution">
    <text evidence="1">The sequence shown here is derived from an EMBL/GenBank/DDBJ whole genome shotgun (WGS) entry which is preliminary data.</text>
</comment>
<sequence>MASVFVLEDLNWTSIGCSTKIFTNTVEPVHKHGVGPAKSYAYSDRDDDDMVGYAYMQYAFIKVQLYLKSLEKINEEKGMRKQKAYQLLDRYQKICSSLNHKTSVKAQVTSSVTCCLKNPRPDYKIAKAWKNKFGTINEQENPLLRRTPRKINKINYAENSKRVCNEIYDEDDNKSDNDNGKDKKTKEKKKLEKKLIDDFILRYKVINTDNKWKLPSERFIEDILYDWAIIYHFETVIKWEQGVNTLADDNLEGWIVIDRMKLLKLMKDMLDLINKSLLPTTVENYRSLCTFGIQLFKNKGIIYIMNHFREAKKTNLEAPMYIEGLCNLILSIITMLELKNAIWEIFKIIKKVENNELEAQVFRKNNTEVQLSFTVTTPTPRYFL</sequence>
<evidence type="ECO:0000313" key="2">
    <source>
        <dbReference type="Proteomes" id="UP000266861"/>
    </source>
</evidence>
<dbReference type="AlphaFoldDB" id="A0A397JG91"/>
<reference evidence="1 2" key="1">
    <citation type="submission" date="2018-08" db="EMBL/GenBank/DDBJ databases">
        <title>Genome and evolution of the arbuscular mycorrhizal fungus Diversispora epigaea (formerly Glomus versiforme) and its bacterial endosymbionts.</title>
        <authorList>
            <person name="Sun X."/>
            <person name="Fei Z."/>
            <person name="Harrison M."/>
        </authorList>
    </citation>
    <scope>NUCLEOTIDE SEQUENCE [LARGE SCALE GENOMIC DNA]</scope>
    <source>
        <strain evidence="1 2">IT104</strain>
    </source>
</reference>
<gene>
    <name evidence="1" type="ORF">Glove_86g108</name>
</gene>
<dbReference type="OrthoDB" id="2397721at2759"/>
<proteinExistence type="predicted"/>
<name>A0A397JG91_9GLOM</name>
<protein>
    <submittedName>
        <fullName evidence="1">Uncharacterized protein</fullName>
    </submittedName>
</protein>
<evidence type="ECO:0000313" key="1">
    <source>
        <dbReference type="EMBL" id="RHZ83993.1"/>
    </source>
</evidence>
<dbReference type="EMBL" id="PQFF01000082">
    <property type="protein sequence ID" value="RHZ83993.1"/>
    <property type="molecule type" value="Genomic_DNA"/>
</dbReference>